<organism evidence="2 3">
    <name type="scientific">Methylotuvimicrobium alcaliphilum (strain DSM 19304 / NCIMB 14124 / VKM B-2133 / 20Z)</name>
    <name type="common">Methylomicrobium alcaliphilum</name>
    <dbReference type="NCBI Taxonomy" id="1091494"/>
    <lineage>
        <taxon>Bacteria</taxon>
        <taxon>Pseudomonadati</taxon>
        <taxon>Pseudomonadota</taxon>
        <taxon>Gammaproteobacteria</taxon>
        <taxon>Methylococcales</taxon>
        <taxon>Methylococcaceae</taxon>
        <taxon>Methylotuvimicrobium</taxon>
    </lineage>
</organism>
<gene>
    <name evidence="2" type="ordered locus">MEALZ_3283</name>
</gene>
<keyword evidence="3" id="KW-1185">Reference proteome</keyword>
<dbReference type="KEGG" id="mah:MEALZ_3283"/>
<feature type="region of interest" description="Disordered" evidence="1">
    <location>
        <begin position="1"/>
        <end position="22"/>
    </location>
</feature>
<feature type="region of interest" description="Disordered" evidence="1">
    <location>
        <begin position="96"/>
        <end position="116"/>
    </location>
</feature>
<evidence type="ECO:0000256" key="1">
    <source>
        <dbReference type="SAM" id="MobiDB-lite"/>
    </source>
</evidence>
<dbReference type="Proteomes" id="UP000008315">
    <property type="component" value="Chromosome"/>
</dbReference>
<name>G4T4D7_META2</name>
<dbReference type="AlphaFoldDB" id="G4T4D7"/>
<evidence type="ECO:0008006" key="4">
    <source>
        <dbReference type="Google" id="ProtNLM"/>
    </source>
</evidence>
<dbReference type="STRING" id="1091494.MEALZ_3283"/>
<reference evidence="3" key="1">
    <citation type="journal article" date="2012" name="J. Bacteriol.">
        <title>Genome sequence of the haloalkaliphilic methanotrophic bacterium Methylomicrobium alcaliphilum 20Z.</title>
        <authorList>
            <person name="Vuilleumier S."/>
            <person name="Khmelenina V.N."/>
            <person name="Bringel F."/>
            <person name="Reshetnikov A.S."/>
            <person name="Lajus A."/>
            <person name="Mangenot S."/>
            <person name="Rouy Z."/>
            <person name="Op den Camp H.J."/>
            <person name="Jetten M.S."/>
            <person name="Dispirito A.A."/>
            <person name="Dunfield P."/>
            <person name="Klotz M.G."/>
            <person name="Semrau J.D."/>
            <person name="Stein L.Y."/>
            <person name="Barbe V."/>
            <person name="Medigue C."/>
            <person name="Trotsenko Y.A."/>
            <person name="Kalyuzhnaya M.G."/>
        </authorList>
    </citation>
    <scope>NUCLEOTIDE SEQUENCE [LARGE SCALE GENOMIC DNA]</scope>
    <source>
        <strain evidence="3">DSM 19304 / NCIMB 14124 / VKM B-2133 / 20Z</strain>
    </source>
</reference>
<sequence>MTDTTVQAIPHAAANATDTQDARRAAEVSSAFAAEPSRITSEVLEKAARRTFTAEYKERILTQADACSEPGCIGKLLRTEGLYSSHLSKWRSEREQAIRAGLSKPRGRKPSDKNPLAAENARLQAEIQRLQACLTQAEAIIDVQKKLSQLLGLCEIPAHTGRAS</sequence>
<evidence type="ECO:0000313" key="2">
    <source>
        <dbReference type="EMBL" id="CCE24948.1"/>
    </source>
</evidence>
<dbReference type="HOGENOM" id="CLU_117165_2_0_6"/>
<protein>
    <recommendedName>
        <fullName evidence="4">Transposase</fullName>
    </recommendedName>
</protein>
<dbReference type="EMBL" id="FO082060">
    <property type="protein sequence ID" value="CCE24948.1"/>
    <property type="molecule type" value="Genomic_DNA"/>
</dbReference>
<evidence type="ECO:0000313" key="3">
    <source>
        <dbReference type="Proteomes" id="UP000008315"/>
    </source>
</evidence>
<proteinExistence type="predicted"/>
<dbReference type="PATRIC" id="fig|271065.3.peg.3379"/>
<accession>G4T4D7</accession>